<evidence type="ECO:0000256" key="7">
    <source>
        <dbReference type="ARBA" id="ARBA00022723"/>
    </source>
</evidence>
<dbReference type="GO" id="GO:0005524">
    <property type="term" value="F:ATP binding"/>
    <property type="evidence" value="ECO:0007669"/>
    <property type="project" value="UniProtKB-KW"/>
</dbReference>
<dbReference type="GO" id="GO:0030163">
    <property type="term" value="P:protein catabolic process"/>
    <property type="evidence" value="ECO:0007669"/>
    <property type="project" value="UniProtKB-ARBA"/>
</dbReference>
<evidence type="ECO:0000256" key="18">
    <source>
        <dbReference type="SAM" id="MobiDB-lite"/>
    </source>
</evidence>
<dbReference type="InterPro" id="IPR003959">
    <property type="entry name" value="ATPase_AAA_core"/>
</dbReference>
<dbReference type="InterPro" id="IPR027417">
    <property type="entry name" value="P-loop_NTPase"/>
</dbReference>
<evidence type="ECO:0000256" key="9">
    <source>
        <dbReference type="ARBA" id="ARBA00022801"/>
    </source>
</evidence>
<dbReference type="InterPro" id="IPR003593">
    <property type="entry name" value="AAA+_ATPase"/>
</dbReference>
<dbReference type="InterPro" id="IPR036864">
    <property type="entry name" value="Zn2-C6_fun-type_DNA-bd_sf"/>
</dbReference>
<dbReference type="SUPFAM" id="SSF52540">
    <property type="entry name" value="P-loop containing nucleoside triphosphate hydrolases"/>
    <property type="match status" value="1"/>
</dbReference>
<dbReference type="InterPro" id="IPR037219">
    <property type="entry name" value="Peptidase_M41-like"/>
</dbReference>
<dbReference type="PROSITE" id="PS50048">
    <property type="entry name" value="ZN2_CY6_FUNGAL_2"/>
    <property type="match status" value="1"/>
</dbReference>
<comment type="similarity">
    <text evidence="4">In the N-terminal section; belongs to the AAA ATPase family.</text>
</comment>
<feature type="region of interest" description="Disordered" evidence="18">
    <location>
        <begin position="1074"/>
        <end position="1145"/>
    </location>
</feature>
<dbReference type="InterPro" id="IPR050928">
    <property type="entry name" value="ATP-dep_Zn_Metalloprotease"/>
</dbReference>
<dbReference type="Gene3D" id="1.20.58.760">
    <property type="entry name" value="Peptidase M41"/>
    <property type="match status" value="1"/>
</dbReference>
<comment type="subcellular location">
    <subcellularLocation>
        <location evidence="2">Mitochondrion membrane</location>
        <topology evidence="2">Multi-pass membrane protein</topology>
    </subcellularLocation>
</comment>
<dbReference type="InterPro" id="IPR011546">
    <property type="entry name" value="Pept_M41_FtsH_extracell"/>
</dbReference>
<gene>
    <name evidence="21" type="ORF">C8A05DRAFT_44274</name>
</gene>
<dbReference type="InterPro" id="IPR001138">
    <property type="entry name" value="Zn2Cys6_DnaBD"/>
</dbReference>
<dbReference type="InterPro" id="IPR041569">
    <property type="entry name" value="AAA_lid_3"/>
</dbReference>
<keyword evidence="11" id="KW-0067">ATP-binding</keyword>
<dbReference type="CDD" id="cd12148">
    <property type="entry name" value="fungal_TF_MHR"/>
    <property type="match status" value="1"/>
</dbReference>
<dbReference type="GO" id="GO:0003677">
    <property type="term" value="F:DNA binding"/>
    <property type="evidence" value="ECO:0007669"/>
    <property type="project" value="InterPro"/>
</dbReference>
<evidence type="ECO:0000256" key="3">
    <source>
        <dbReference type="ARBA" id="ARBA00010044"/>
    </source>
</evidence>
<feature type="region of interest" description="Disordered" evidence="18">
    <location>
        <begin position="939"/>
        <end position="991"/>
    </location>
</feature>
<dbReference type="Pfam" id="PF17862">
    <property type="entry name" value="AAA_lid_3"/>
    <property type="match status" value="1"/>
</dbReference>
<feature type="region of interest" description="Disordered" evidence="18">
    <location>
        <begin position="720"/>
        <end position="831"/>
    </location>
</feature>
<dbReference type="GO" id="GO:0008270">
    <property type="term" value="F:zinc ion binding"/>
    <property type="evidence" value="ECO:0007669"/>
    <property type="project" value="InterPro"/>
</dbReference>
<comment type="cofactor">
    <cofactor evidence="1">
        <name>Zn(2+)</name>
        <dbReference type="ChEBI" id="CHEBI:29105"/>
    </cofactor>
</comment>
<dbReference type="GO" id="GO:0000981">
    <property type="term" value="F:DNA-binding transcription factor activity, RNA polymerase II-specific"/>
    <property type="evidence" value="ECO:0007669"/>
    <property type="project" value="InterPro"/>
</dbReference>
<feature type="compositionally biased region" description="Polar residues" evidence="18">
    <location>
        <begin position="154"/>
        <end position="185"/>
    </location>
</feature>
<reference evidence="21" key="1">
    <citation type="journal article" date="2023" name="Mol. Phylogenet. Evol.">
        <title>Genome-scale phylogeny and comparative genomics of the fungal order Sordariales.</title>
        <authorList>
            <person name="Hensen N."/>
            <person name="Bonometti L."/>
            <person name="Westerberg I."/>
            <person name="Brannstrom I.O."/>
            <person name="Guillou S."/>
            <person name="Cros-Aarteil S."/>
            <person name="Calhoun S."/>
            <person name="Haridas S."/>
            <person name="Kuo A."/>
            <person name="Mondo S."/>
            <person name="Pangilinan J."/>
            <person name="Riley R."/>
            <person name="LaButti K."/>
            <person name="Andreopoulos B."/>
            <person name="Lipzen A."/>
            <person name="Chen C."/>
            <person name="Yan M."/>
            <person name="Daum C."/>
            <person name="Ng V."/>
            <person name="Clum A."/>
            <person name="Steindorff A."/>
            <person name="Ohm R.A."/>
            <person name="Martin F."/>
            <person name="Silar P."/>
            <person name="Natvig D.O."/>
            <person name="Lalanne C."/>
            <person name="Gautier V."/>
            <person name="Ament-Velasquez S.L."/>
            <person name="Kruys A."/>
            <person name="Hutchinson M.I."/>
            <person name="Powell A.J."/>
            <person name="Barry K."/>
            <person name="Miller A.N."/>
            <person name="Grigoriev I.V."/>
            <person name="Debuchy R."/>
            <person name="Gladieux P."/>
            <person name="Hiltunen Thoren M."/>
            <person name="Johannesson H."/>
        </authorList>
    </citation>
    <scope>NUCLEOTIDE SEQUENCE</scope>
    <source>
        <strain evidence="21">CBS 103.79</strain>
    </source>
</reference>
<dbReference type="FunFam" id="1.10.8.60:FF:000019">
    <property type="entry name" value="AFG3-like AAA ATPase 2"/>
    <property type="match status" value="1"/>
</dbReference>
<dbReference type="GO" id="GO:0034982">
    <property type="term" value="P:mitochondrial protein processing"/>
    <property type="evidence" value="ECO:0007669"/>
    <property type="project" value="TreeGrafter"/>
</dbReference>
<evidence type="ECO:0000256" key="5">
    <source>
        <dbReference type="ARBA" id="ARBA00022670"/>
    </source>
</evidence>
<keyword evidence="14" id="KW-0496">Mitochondrion</keyword>
<evidence type="ECO:0000256" key="16">
    <source>
        <dbReference type="ARBA" id="ARBA00023242"/>
    </source>
</evidence>
<feature type="compositionally biased region" description="Polar residues" evidence="18">
    <location>
        <begin position="785"/>
        <end position="819"/>
    </location>
</feature>
<keyword evidence="5" id="KW-0645">Protease</keyword>
<dbReference type="FunFam" id="1.20.58.760:FF:000003">
    <property type="entry name" value="AFG3-like AAA ATPase 2"/>
    <property type="match status" value="1"/>
</dbReference>
<dbReference type="PANTHER" id="PTHR43655:SF2">
    <property type="entry name" value="AFG3 LIKE MATRIX AAA PEPTIDASE SUBUNIT 2, ISOFORM A"/>
    <property type="match status" value="1"/>
</dbReference>
<evidence type="ECO:0000256" key="11">
    <source>
        <dbReference type="ARBA" id="ARBA00022840"/>
    </source>
</evidence>
<feature type="compositionally biased region" description="Low complexity" evidence="18">
    <location>
        <begin position="1089"/>
        <end position="1132"/>
    </location>
</feature>
<dbReference type="GO" id="GO:0004222">
    <property type="term" value="F:metalloendopeptidase activity"/>
    <property type="evidence" value="ECO:0007669"/>
    <property type="project" value="InterPro"/>
</dbReference>
<dbReference type="GO" id="GO:0006351">
    <property type="term" value="P:DNA-templated transcription"/>
    <property type="evidence" value="ECO:0007669"/>
    <property type="project" value="InterPro"/>
</dbReference>
<name>A0AAN6ML43_9PEZI</name>
<feature type="region of interest" description="Disordered" evidence="18">
    <location>
        <begin position="1764"/>
        <end position="1795"/>
    </location>
</feature>
<feature type="compositionally biased region" description="Low complexity" evidence="18">
    <location>
        <begin position="768"/>
        <end position="777"/>
    </location>
</feature>
<keyword evidence="16" id="KW-0539">Nucleus</keyword>
<dbReference type="Pfam" id="PF00172">
    <property type="entry name" value="Zn_clus"/>
    <property type="match status" value="1"/>
</dbReference>
<feature type="domain" description="Zn(2)-C6 fungal-type" evidence="20">
    <location>
        <begin position="65"/>
        <end position="95"/>
    </location>
</feature>
<feature type="compositionally biased region" description="Low complexity" evidence="18">
    <location>
        <begin position="736"/>
        <end position="757"/>
    </location>
</feature>
<dbReference type="InterPro" id="IPR007219">
    <property type="entry name" value="XnlR_reg_dom"/>
</dbReference>
<dbReference type="FunFam" id="3.40.50.300:FF:000001">
    <property type="entry name" value="ATP-dependent zinc metalloprotease FtsH"/>
    <property type="match status" value="1"/>
</dbReference>
<evidence type="ECO:0000256" key="1">
    <source>
        <dbReference type="ARBA" id="ARBA00001947"/>
    </source>
</evidence>
<keyword evidence="13" id="KW-0482">Metalloprotease</keyword>
<dbReference type="GO" id="GO:0004176">
    <property type="term" value="F:ATP-dependent peptidase activity"/>
    <property type="evidence" value="ECO:0007669"/>
    <property type="project" value="InterPro"/>
</dbReference>
<dbReference type="HAMAP" id="MF_01458">
    <property type="entry name" value="FtsH"/>
    <property type="match status" value="1"/>
</dbReference>
<dbReference type="Gene3D" id="3.40.1690.20">
    <property type="match status" value="1"/>
</dbReference>
<dbReference type="PROSITE" id="PS00463">
    <property type="entry name" value="ZN2_CY6_FUNGAL_1"/>
    <property type="match status" value="1"/>
</dbReference>
<evidence type="ECO:0000259" key="20">
    <source>
        <dbReference type="PROSITE" id="PS50048"/>
    </source>
</evidence>
<keyword evidence="10" id="KW-0862">Zinc</keyword>
<evidence type="ECO:0000256" key="15">
    <source>
        <dbReference type="ARBA" id="ARBA00023136"/>
    </source>
</evidence>
<organism evidence="21 22">
    <name type="scientific">Staphylotrichum tortipilum</name>
    <dbReference type="NCBI Taxonomy" id="2831512"/>
    <lineage>
        <taxon>Eukaryota</taxon>
        <taxon>Fungi</taxon>
        <taxon>Dikarya</taxon>
        <taxon>Ascomycota</taxon>
        <taxon>Pezizomycotina</taxon>
        <taxon>Sordariomycetes</taxon>
        <taxon>Sordariomycetidae</taxon>
        <taxon>Sordariales</taxon>
        <taxon>Chaetomiaceae</taxon>
        <taxon>Staphylotrichum</taxon>
    </lineage>
</organism>
<dbReference type="SMART" id="SM00066">
    <property type="entry name" value="GAL4"/>
    <property type="match status" value="1"/>
</dbReference>
<proteinExistence type="inferred from homology"/>
<keyword evidence="8" id="KW-0547">Nucleotide-binding</keyword>
<feature type="transmembrane region" description="Helical" evidence="19">
    <location>
        <begin position="1261"/>
        <end position="1282"/>
    </location>
</feature>
<evidence type="ECO:0000256" key="2">
    <source>
        <dbReference type="ARBA" id="ARBA00004225"/>
    </source>
</evidence>
<feature type="transmembrane region" description="Helical" evidence="19">
    <location>
        <begin position="1147"/>
        <end position="1165"/>
    </location>
</feature>
<dbReference type="Gene3D" id="1.10.8.60">
    <property type="match status" value="1"/>
</dbReference>
<evidence type="ECO:0000313" key="22">
    <source>
        <dbReference type="Proteomes" id="UP001303889"/>
    </source>
</evidence>
<dbReference type="SUPFAM" id="SSF140990">
    <property type="entry name" value="FtsH protease domain-like"/>
    <property type="match status" value="1"/>
</dbReference>
<dbReference type="EMBL" id="MU855521">
    <property type="protein sequence ID" value="KAK3902264.1"/>
    <property type="molecule type" value="Genomic_DNA"/>
</dbReference>
<dbReference type="Gene3D" id="3.40.50.300">
    <property type="entry name" value="P-loop containing nucleotide triphosphate hydrolases"/>
    <property type="match status" value="1"/>
</dbReference>
<dbReference type="NCBIfam" id="TIGR01241">
    <property type="entry name" value="FtsH_fam"/>
    <property type="match status" value="1"/>
</dbReference>
<dbReference type="SMART" id="SM00382">
    <property type="entry name" value="AAA"/>
    <property type="match status" value="1"/>
</dbReference>
<dbReference type="FunFam" id="3.40.1690.20:FF:000003">
    <property type="entry name" value="Mitochondrial inner membrane AAA protease Yta12, putative"/>
    <property type="match status" value="1"/>
</dbReference>
<evidence type="ECO:0000256" key="10">
    <source>
        <dbReference type="ARBA" id="ARBA00022833"/>
    </source>
</evidence>
<sequence>MHSGFQMPLPPPPLMNPPPQIFGGYNEHGMPMPQLPPDLIAAQMFGDHGLLEDTNEAKRRRIARACDMCRKKKIKCDGKLPACTHCTNYKTECVFTQVEKKRNPPKGAKYIEGLENRLGRMEHLLRLSGLLGEDDGATDLGTLEKKLAEKHQQSRQASQTASDPTSPQPASNPDAGTSTPHSSLASPAPTKDSDKMRSATPEKETHDDEREEVAELSEMMCSLVTNNNGETRYIGSSSGFSIFSPKGVQWVNEKMGDTSFQQMISDVSIDDHKWTAWKPDVFGDLFRRTVFRDLPPKPEALSLLKDYFENFNCMFPLFHQPTFMHLVERQYSSDPYTGSGWWASLNVALAIAHRLRVMSNLVPQEEDDKAWAYMKNAMAVFPELTMRNTDLLSVQALLGMSLFMQGTPNPQPSFLLIATAIRLSHTIGLHKRGTGFNLNPIEIEQRKRVFWIAYMLDKDLCLRSGRPPAQDDDDMNVELPDADPADGIGNIPLADGKGKMNLFRVMCELAIVESRVYKKLYMTKATKQSDGELLNTIGELDKELEDWKDRIPIDFRPEHEIQASHTPLILHIVMLHFNYYNCLTTIHRMSIHHGYWTSRLSDYAIQGLNARPLNPRIFSSAALCTSAARASISLLKYIPQGDFSCVWMVLYFPVSALVTLFGHILQNPLDPRARSDTKLLNVVVNFLSMLGHEAETGGVHRMLGVCSEFDRIAKVVIDKAEKDHASRRKRKNQDQSTSKPTTNGNSTTNTNTGESPSFNPNPVPPTSRPTTSSSATPQASGIHGASNQHHLSPPTNDGRSPQNASNYSPMAGTMSQSPSPGLAPTGWHNDFTPDSSEYGTYADMAAFSGMTGMGGGGAGMAGGLGSPPPTGPGGPAAALYQQPMLPHDLFSLPMTLDWDWAEMSGGAYPSVENGNFGGTRQLPIRPALRLARLPQTTTPAALAARRFNSTNSPKPSGGEGDGNNAADKQRRQDADDGTNQPAPPSREELPAGWVYLSDAEYDVFTNHCRKMMPKVPNGELERMLKDLKRTGVPKEVRDIVRAEVDGTLSLKVALKIPRIVAKLVSMLHGLEEEGDAAKAQQKEPEHRPQQQQPQQQQQRQQQEQQEQQQQQQNQQQQQGSGQQQKQGRQQGSKPPPPPPTGFDRSDMITWVIAGIVMYALSPVGFGSGTSREITWQELRKNFLDRGLVEKLVVSGNNVQVELNRDAVRAMYPDSQAANPNFSYYFSIGSVDAFERRLDEAQNELGVPAAERIPVSYVREGLGTTLLVTFGPTLLIVGLLVWASRRAGGMGGGSSGMFGFGKSKAKMFNHDSAVKVKFADVAGMDEAKVEIMEFVSFLRTPERFQRLGAKIPRGAILSGPPGTGKTLLAKATAGESQVPFFSVSGSEFVEMFVGVGASRVRDLFATARKNAPCIIFIDEIDAIGRSRSEGGFRSGGNDEREATLNQILTEMDGFNTSEQVVVLAGTNRPDVLDKALMRPGRFDRHINIDLPTMKGRQQIFKVHLQKILTKEEPEYLTGRLAALTPGFAGADIANVVNEAALVAARANATTVTMIHFEQAIERVIGGLERKSLILSPEEKRTVAYHEAGHAICGWFFRWADPLLKVSIIPRGQGALGYAQYLPTGDAYLMNTSQLMDRMAMTLGGRVSEEIHFPTVTTGASDDFKKVTRMATAMVTQWGMSEKLGPLHFENDQNQLHKPFAESTAQDIDAEVRNIVKAAYKQCRDLLEAKKAEIGIVAEELLRKEVLTREDMVRLLGPREWPEKEEFAKFFDGKTGQSTPPPPPPERTENTDSPNES</sequence>
<dbReference type="Pfam" id="PF01434">
    <property type="entry name" value="Peptidase_M41"/>
    <property type="match status" value="1"/>
</dbReference>
<evidence type="ECO:0000256" key="6">
    <source>
        <dbReference type="ARBA" id="ARBA00022692"/>
    </source>
</evidence>
<protein>
    <submittedName>
        <fullName evidence="21">6c6d08f8-8b27-48d1-a5e9-ee3a8a61eadc</fullName>
    </submittedName>
</protein>
<keyword evidence="6 19" id="KW-0812">Transmembrane</keyword>
<dbReference type="InterPro" id="IPR003960">
    <property type="entry name" value="ATPase_AAA_CS"/>
</dbReference>
<dbReference type="Gene3D" id="4.10.240.10">
    <property type="entry name" value="Zn(2)-C6 fungal-type DNA-binding domain"/>
    <property type="match status" value="1"/>
</dbReference>
<evidence type="ECO:0000313" key="21">
    <source>
        <dbReference type="EMBL" id="KAK3902264.1"/>
    </source>
</evidence>
<evidence type="ECO:0000256" key="14">
    <source>
        <dbReference type="ARBA" id="ARBA00023128"/>
    </source>
</evidence>
<dbReference type="Proteomes" id="UP001303889">
    <property type="component" value="Unassembled WGS sequence"/>
</dbReference>
<dbReference type="GO" id="GO:0016887">
    <property type="term" value="F:ATP hydrolysis activity"/>
    <property type="evidence" value="ECO:0007669"/>
    <property type="project" value="InterPro"/>
</dbReference>
<evidence type="ECO:0000256" key="4">
    <source>
        <dbReference type="ARBA" id="ARBA00010550"/>
    </source>
</evidence>
<keyword evidence="12 19" id="KW-1133">Transmembrane helix</keyword>
<dbReference type="PANTHER" id="PTHR43655">
    <property type="entry name" value="ATP-DEPENDENT PROTEASE"/>
    <property type="match status" value="1"/>
</dbReference>
<evidence type="ECO:0000256" key="19">
    <source>
        <dbReference type="SAM" id="Phobius"/>
    </source>
</evidence>
<dbReference type="CDD" id="cd19501">
    <property type="entry name" value="RecA-like_FtsH"/>
    <property type="match status" value="1"/>
</dbReference>
<dbReference type="Pfam" id="PF04082">
    <property type="entry name" value="Fungal_trans"/>
    <property type="match status" value="1"/>
</dbReference>
<keyword evidence="15 19" id="KW-0472">Membrane</keyword>
<dbReference type="CDD" id="cd00067">
    <property type="entry name" value="GAL4"/>
    <property type="match status" value="1"/>
</dbReference>
<reference evidence="21" key="2">
    <citation type="submission" date="2023-05" db="EMBL/GenBank/DDBJ databases">
        <authorList>
            <consortium name="Lawrence Berkeley National Laboratory"/>
            <person name="Steindorff A."/>
            <person name="Hensen N."/>
            <person name="Bonometti L."/>
            <person name="Westerberg I."/>
            <person name="Brannstrom I.O."/>
            <person name="Guillou S."/>
            <person name="Cros-Aarteil S."/>
            <person name="Calhoun S."/>
            <person name="Haridas S."/>
            <person name="Kuo A."/>
            <person name="Mondo S."/>
            <person name="Pangilinan J."/>
            <person name="Riley R."/>
            <person name="Labutti K."/>
            <person name="Andreopoulos B."/>
            <person name="Lipzen A."/>
            <person name="Chen C."/>
            <person name="Yanf M."/>
            <person name="Daum C."/>
            <person name="Ng V."/>
            <person name="Clum A."/>
            <person name="Ohm R."/>
            <person name="Martin F."/>
            <person name="Silar P."/>
            <person name="Natvig D."/>
            <person name="Lalanne C."/>
            <person name="Gautier V."/>
            <person name="Ament-Velasquez S.L."/>
            <person name="Kruys A."/>
            <person name="Hutchinson M.I."/>
            <person name="Powell A.J."/>
            <person name="Barry K."/>
            <person name="Miller A.N."/>
            <person name="Grigoriev I.V."/>
            <person name="Debuchy R."/>
            <person name="Gladieux P."/>
            <person name="Thoren M.H."/>
            <person name="Johannesson H."/>
        </authorList>
    </citation>
    <scope>NUCLEOTIDE SEQUENCE</scope>
    <source>
        <strain evidence="21">CBS 103.79</strain>
    </source>
</reference>
<dbReference type="Pfam" id="PF00004">
    <property type="entry name" value="AAA"/>
    <property type="match status" value="1"/>
</dbReference>
<comment type="catalytic activity">
    <reaction evidence="17">
        <text>ATP + H2O = ADP + phosphate + H(+)</text>
        <dbReference type="Rhea" id="RHEA:13065"/>
        <dbReference type="ChEBI" id="CHEBI:15377"/>
        <dbReference type="ChEBI" id="CHEBI:15378"/>
        <dbReference type="ChEBI" id="CHEBI:30616"/>
        <dbReference type="ChEBI" id="CHEBI:43474"/>
        <dbReference type="ChEBI" id="CHEBI:456216"/>
    </reaction>
    <physiologicalReaction direction="left-to-right" evidence="17">
        <dbReference type="Rhea" id="RHEA:13066"/>
    </physiologicalReaction>
</comment>
<dbReference type="SUPFAM" id="SSF57701">
    <property type="entry name" value="Zn2/Cys6 DNA-binding domain"/>
    <property type="match status" value="1"/>
</dbReference>
<keyword evidence="9" id="KW-0378">Hydrolase</keyword>
<comment type="caution">
    <text evidence="21">The sequence shown here is derived from an EMBL/GenBank/DDBJ whole genome shotgun (WGS) entry which is preliminary data.</text>
</comment>
<dbReference type="PROSITE" id="PS00674">
    <property type="entry name" value="AAA"/>
    <property type="match status" value="1"/>
</dbReference>
<keyword evidence="22" id="KW-1185">Reference proteome</keyword>
<comment type="similarity">
    <text evidence="3">In the C-terminal section; belongs to the peptidase M41 family.</text>
</comment>
<dbReference type="InterPro" id="IPR000642">
    <property type="entry name" value="Peptidase_M41"/>
</dbReference>
<evidence type="ECO:0000256" key="13">
    <source>
        <dbReference type="ARBA" id="ARBA00023049"/>
    </source>
</evidence>
<keyword evidence="7" id="KW-0479">Metal-binding</keyword>
<dbReference type="InterPro" id="IPR005936">
    <property type="entry name" value="FtsH"/>
</dbReference>
<dbReference type="SMART" id="SM00906">
    <property type="entry name" value="Fungal_trans"/>
    <property type="match status" value="1"/>
</dbReference>
<evidence type="ECO:0000256" key="12">
    <source>
        <dbReference type="ARBA" id="ARBA00022989"/>
    </source>
</evidence>
<evidence type="ECO:0000256" key="8">
    <source>
        <dbReference type="ARBA" id="ARBA00022741"/>
    </source>
</evidence>
<evidence type="ECO:0000256" key="17">
    <source>
        <dbReference type="ARBA" id="ARBA00048778"/>
    </source>
</evidence>
<feature type="region of interest" description="Disordered" evidence="18">
    <location>
        <begin position="148"/>
        <end position="214"/>
    </location>
</feature>
<dbReference type="Pfam" id="PF06480">
    <property type="entry name" value="FtsH_ext"/>
    <property type="match status" value="1"/>
</dbReference>
<feature type="compositionally biased region" description="Basic and acidic residues" evidence="18">
    <location>
        <begin position="191"/>
        <end position="208"/>
    </location>
</feature>
<accession>A0AAN6ML43</accession>
<dbReference type="GO" id="GO:0005745">
    <property type="term" value="C:m-AAA complex"/>
    <property type="evidence" value="ECO:0007669"/>
    <property type="project" value="TreeGrafter"/>
</dbReference>